<dbReference type="Gene3D" id="2.40.70.10">
    <property type="entry name" value="Acid Proteases"/>
    <property type="match status" value="1"/>
</dbReference>
<reference evidence="2 3" key="1">
    <citation type="journal article" date="2014" name="Agronomy (Basel)">
        <title>A Draft Genome Sequence for Ensete ventricosum, the Drought-Tolerant Tree Against Hunger.</title>
        <authorList>
            <person name="Harrison J."/>
            <person name="Moore K.A."/>
            <person name="Paszkiewicz K."/>
            <person name="Jones T."/>
            <person name="Grant M."/>
            <person name="Ambacheew D."/>
            <person name="Muzemil S."/>
            <person name="Studholme D.J."/>
        </authorList>
    </citation>
    <scope>NUCLEOTIDE SEQUENCE [LARGE SCALE GENOMIC DNA]</scope>
</reference>
<dbReference type="Proteomes" id="UP000287651">
    <property type="component" value="Unassembled WGS sequence"/>
</dbReference>
<dbReference type="PANTHER" id="PTHR33240:SF8">
    <property type="entry name" value="OS03G0439900 PROTEIN"/>
    <property type="match status" value="1"/>
</dbReference>
<organism evidence="2 3">
    <name type="scientific">Ensete ventricosum</name>
    <name type="common">Abyssinian banana</name>
    <name type="synonym">Musa ensete</name>
    <dbReference type="NCBI Taxonomy" id="4639"/>
    <lineage>
        <taxon>Eukaryota</taxon>
        <taxon>Viridiplantae</taxon>
        <taxon>Streptophyta</taxon>
        <taxon>Embryophyta</taxon>
        <taxon>Tracheophyta</taxon>
        <taxon>Spermatophyta</taxon>
        <taxon>Magnoliopsida</taxon>
        <taxon>Liliopsida</taxon>
        <taxon>Zingiberales</taxon>
        <taxon>Musaceae</taxon>
        <taxon>Ensete</taxon>
    </lineage>
</organism>
<gene>
    <name evidence="2" type="ORF">B296_00005891</name>
</gene>
<proteinExistence type="predicted"/>
<name>A0A426YB23_ENSVE</name>
<dbReference type="EMBL" id="AMZH03013629">
    <property type="protein sequence ID" value="RRT48934.1"/>
    <property type="molecule type" value="Genomic_DNA"/>
</dbReference>
<keyword evidence="1" id="KW-0472">Membrane</keyword>
<dbReference type="SUPFAM" id="SSF50630">
    <property type="entry name" value="Acid proteases"/>
    <property type="match status" value="1"/>
</dbReference>
<dbReference type="PANTHER" id="PTHR33240">
    <property type="entry name" value="OS08G0508500 PROTEIN"/>
    <property type="match status" value="1"/>
</dbReference>
<dbReference type="AlphaFoldDB" id="A0A426YB23"/>
<protein>
    <recommendedName>
        <fullName evidence="4">Peptidase A2 domain-containing protein</fullName>
    </recommendedName>
</protein>
<keyword evidence="1" id="KW-0812">Transmembrane</keyword>
<evidence type="ECO:0000313" key="3">
    <source>
        <dbReference type="Proteomes" id="UP000287651"/>
    </source>
</evidence>
<dbReference type="InterPro" id="IPR021109">
    <property type="entry name" value="Peptidase_aspartic_dom_sf"/>
</dbReference>
<accession>A0A426YB23</accession>
<evidence type="ECO:0008006" key="4">
    <source>
        <dbReference type="Google" id="ProtNLM"/>
    </source>
</evidence>
<evidence type="ECO:0000256" key="1">
    <source>
        <dbReference type="SAM" id="Phobius"/>
    </source>
</evidence>
<feature type="transmembrane region" description="Helical" evidence="1">
    <location>
        <begin position="85"/>
        <end position="103"/>
    </location>
</feature>
<keyword evidence="1" id="KW-1133">Transmembrane helix</keyword>
<evidence type="ECO:0000313" key="2">
    <source>
        <dbReference type="EMBL" id="RRT48934.1"/>
    </source>
</evidence>
<comment type="caution">
    <text evidence="2">The sequence shown here is derived from an EMBL/GenBank/DDBJ whole genome shotgun (WGS) entry which is preliminary data.</text>
</comment>
<dbReference type="CDD" id="cd00303">
    <property type="entry name" value="retropepsin_like"/>
    <property type="match status" value="1"/>
</dbReference>
<sequence>MSPRSPNYDDALVISVCANALMKRLMVDTGSSTDILYMDAFQKLGLIVSDLLSRSSLTRFTGDSITLLRTTILPTTLGQEPESKILMVTFMVVGLSTVYNIILGRPTLNRLRAVVSTYHRTLKFPTKAGVGEVKSDP</sequence>